<organism evidence="1 2">
    <name type="scientific">Cohnella faecalis</name>
    <dbReference type="NCBI Taxonomy" id="2315694"/>
    <lineage>
        <taxon>Bacteria</taxon>
        <taxon>Bacillati</taxon>
        <taxon>Bacillota</taxon>
        <taxon>Bacilli</taxon>
        <taxon>Bacillales</taxon>
        <taxon>Paenibacillaceae</taxon>
        <taxon>Cohnella</taxon>
    </lineage>
</organism>
<evidence type="ECO:0000313" key="2">
    <source>
        <dbReference type="Proteomes" id="UP000266340"/>
    </source>
</evidence>
<accession>A0A398D1P5</accession>
<dbReference type="EMBL" id="QXJM01000006">
    <property type="protein sequence ID" value="RIE05421.1"/>
    <property type="molecule type" value="Genomic_DNA"/>
</dbReference>
<sequence>MTPLSSAIESWMEGALGVRAIMLSMIECRAPEDIRLGTSASSRWSSSWSNGSKSLPFIVRIREIAAVSPSFAKLGKASIGPKIAMRATC</sequence>
<gene>
    <name evidence="1" type="ORF">D3H35_00600</name>
</gene>
<reference evidence="1 2" key="1">
    <citation type="submission" date="2018-09" db="EMBL/GenBank/DDBJ databases">
        <title>Cohnella cavernae sp. nov., isolated from a karst cave.</title>
        <authorList>
            <person name="Zhu H."/>
        </authorList>
    </citation>
    <scope>NUCLEOTIDE SEQUENCE [LARGE SCALE GENOMIC DNA]</scope>
    <source>
        <strain evidence="1 2">K2E09-144</strain>
    </source>
</reference>
<proteinExistence type="predicted"/>
<dbReference type="Proteomes" id="UP000266340">
    <property type="component" value="Unassembled WGS sequence"/>
</dbReference>
<evidence type="ECO:0000313" key="1">
    <source>
        <dbReference type="EMBL" id="RIE05421.1"/>
    </source>
</evidence>
<keyword evidence="2" id="KW-1185">Reference proteome</keyword>
<comment type="caution">
    <text evidence="1">The sequence shown here is derived from an EMBL/GenBank/DDBJ whole genome shotgun (WGS) entry which is preliminary data.</text>
</comment>
<protein>
    <submittedName>
        <fullName evidence="1">Uncharacterized protein</fullName>
    </submittedName>
</protein>
<dbReference type="AlphaFoldDB" id="A0A398D1P5"/>
<name>A0A398D1P5_9BACL</name>